<dbReference type="EMBL" id="CP001681">
    <property type="protein sequence ID" value="ACU05604.1"/>
    <property type="molecule type" value="Genomic_DNA"/>
</dbReference>
<dbReference type="STRING" id="485917.Phep_3410"/>
<dbReference type="OrthoDB" id="773270at2"/>
<dbReference type="Proteomes" id="UP000000852">
    <property type="component" value="Chromosome"/>
</dbReference>
<dbReference type="HOGENOM" id="CLU_1218824_0_0_10"/>
<organism evidence="1 2">
    <name type="scientific">Pedobacter heparinus (strain ATCC 13125 / DSM 2366 / CIP 104194 / JCM 7457 / NBRC 12017 / NCIMB 9290 / NRRL B-14731 / HIM 762-3)</name>
    <dbReference type="NCBI Taxonomy" id="485917"/>
    <lineage>
        <taxon>Bacteria</taxon>
        <taxon>Pseudomonadati</taxon>
        <taxon>Bacteroidota</taxon>
        <taxon>Sphingobacteriia</taxon>
        <taxon>Sphingobacteriales</taxon>
        <taxon>Sphingobacteriaceae</taxon>
        <taxon>Pedobacter</taxon>
    </lineage>
</organism>
<protein>
    <recommendedName>
        <fullName evidence="3">Lipoprotein</fullName>
    </recommendedName>
</protein>
<evidence type="ECO:0000313" key="2">
    <source>
        <dbReference type="Proteomes" id="UP000000852"/>
    </source>
</evidence>
<name>C6XSP1_PEDHD</name>
<evidence type="ECO:0000313" key="1">
    <source>
        <dbReference type="EMBL" id="ACU05604.1"/>
    </source>
</evidence>
<gene>
    <name evidence="1" type="ordered locus">Phep_3410</name>
</gene>
<dbReference type="PROSITE" id="PS51257">
    <property type="entry name" value="PROKAR_LIPOPROTEIN"/>
    <property type="match status" value="1"/>
</dbReference>
<proteinExistence type="predicted"/>
<accession>C6XSP1</accession>
<sequence>MMKNLKNIYKLLPVLLLVVFTGCKKDKKGENNNETIDIKSYSIVGKFEGNYSGKTFYFPYLITFAENAKAVIYAGYDGTTPIQGNYTLEKGLLKINLGSDQVINFTINKENITSYTPQKFDVKFTSYLLQKKPAENQFSGSQFNGSFASTASNLLIMTKFKFNATQYGESSLGDPIINKDYTLINNMAASSNTGANGMLTFFVIINGKLEVARFNDGIISSGSFTKQ</sequence>
<reference evidence="1 2" key="1">
    <citation type="journal article" date="2009" name="Stand. Genomic Sci.">
        <title>Complete genome sequence of Pedobacter heparinus type strain (HIM 762-3).</title>
        <authorList>
            <person name="Han C."/>
            <person name="Spring S."/>
            <person name="Lapidus A."/>
            <person name="Del Rio T.G."/>
            <person name="Tice H."/>
            <person name="Copeland A."/>
            <person name="Cheng J.F."/>
            <person name="Lucas S."/>
            <person name="Chen F."/>
            <person name="Nolan M."/>
            <person name="Bruce D."/>
            <person name="Goodwin L."/>
            <person name="Pitluck S."/>
            <person name="Ivanova N."/>
            <person name="Mavromatis K."/>
            <person name="Mikhailova N."/>
            <person name="Pati A."/>
            <person name="Chen A."/>
            <person name="Palaniappan K."/>
            <person name="Land M."/>
            <person name="Hauser L."/>
            <person name="Chang Y.J."/>
            <person name="Jeffries C.C."/>
            <person name="Saunders E."/>
            <person name="Chertkov O."/>
            <person name="Brettin T."/>
            <person name="Goker M."/>
            <person name="Rohde M."/>
            <person name="Bristow J."/>
            <person name="Eisen J.A."/>
            <person name="Markowitz V."/>
            <person name="Hugenholtz P."/>
            <person name="Kyrpides N.C."/>
            <person name="Klenk H.P."/>
            <person name="Detter J.C."/>
        </authorList>
    </citation>
    <scope>NUCLEOTIDE SEQUENCE [LARGE SCALE GENOMIC DNA]</scope>
    <source>
        <strain evidence="2">ATCC 13125 / DSM 2366 / CIP 104194 / JCM 7457 / NBRC 12017 / NCIMB 9290 / NRRL B-14731 / HIM 762-3</strain>
    </source>
</reference>
<evidence type="ECO:0008006" key="3">
    <source>
        <dbReference type="Google" id="ProtNLM"/>
    </source>
</evidence>
<dbReference type="KEGG" id="phe:Phep_3410"/>
<dbReference type="AlphaFoldDB" id="C6XSP1"/>
<dbReference type="RefSeq" id="WP_015809213.1">
    <property type="nucleotide sequence ID" value="NC_013061.1"/>
</dbReference>
<keyword evidence="2" id="KW-1185">Reference proteome</keyword>